<name>A0A5A7SQK7_CUCMM</name>
<evidence type="ECO:0000259" key="1">
    <source>
        <dbReference type="Pfam" id="PF13960"/>
    </source>
</evidence>
<reference evidence="2 3" key="1">
    <citation type="submission" date="2019-08" db="EMBL/GenBank/DDBJ databases">
        <title>Draft genome sequences of two oriental melons (Cucumis melo L. var makuwa).</title>
        <authorList>
            <person name="Kwon S.-Y."/>
        </authorList>
    </citation>
    <scope>NUCLEOTIDE SEQUENCE [LARGE SCALE GENOMIC DNA]</scope>
    <source>
        <strain evidence="3">cv. SW 3</strain>
        <tissue evidence="2">Leaf</tissue>
    </source>
</reference>
<dbReference type="AlphaFoldDB" id="A0A5A7SQK7"/>
<evidence type="ECO:0000313" key="3">
    <source>
        <dbReference type="Proteomes" id="UP000321393"/>
    </source>
</evidence>
<evidence type="ECO:0000313" key="2">
    <source>
        <dbReference type="EMBL" id="KAA0032683.1"/>
    </source>
</evidence>
<proteinExistence type="predicted"/>
<dbReference type="InterPro" id="IPR025452">
    <property type="entry name" value="DUF4218"/>
</dbReference>
<dbReference type="Proteomes" id="UP000321393">
    <property type="component" value="Unassembled WGS sequence"/>
</dbReference>
<dbReference type="Pfam" id="PF02992">
    <property type="entry name" value="Transposase_21"/>
    <property type="match status" value="1"/>
</dbReference>
<gene>
    <name evidence="2" type="ORF">E6C27_scaffold853G00050</name>
</gene>
<comment type="caution">
    <text evidence="2">The sequence shown here is derived from an EMBL/GenBank/DDBJ whole genome shotgun (WGS) entry which is preliminary data.</text>
</comment>
<dbReference type="InterPro" id="IPR004242">
    <property type="entry name" value="Transposase_21"/>
</dbReference>
<organism evidence="2 3">
    <name type="scientific">Cucumis melo var. makuwa</name>
    <name type="common">Oriental melon</name>
    <dbReference type="NCBI Taxonomy" id="1194695"/>
    <lineage>
        <taxon>Eukaryota</taxon>
        <taxon>Viridiplantae</taxon>
        <taxon>Streptophyta</taxon>
        <taxon>Embryophyta</taxon>
        <taxon>Tracheophyta</taxon>
        <taxon>Spermatophyta</taxon>
        <taxon>Magnoliopsida</taxon>
        <taxon>eudicotyledons</taxon>
        <taxon>Gunneridae</taxon>
        <taxon>Pentapetalae</taxon>
        <taxon>rosids</taxon>
        <taxon>fabids</taxon>
        <taxon>Cucurbitales</taxon>
        <taxon>Cucurbitaceae</taxon>
        <taxon>Benincaseae</taxon>
        <taxon>Cucumis</taxon>
    </lineage>
</organism>
<dbReference type="Pfam" id="PF13960">
    <property type="entry name" value="DUF4218"/>
    <property type="match status" value="1"/>
</dbReference>
<dbReference type="EMBL" id="SSTE01021224">
    <property type="protein sequence ID" value="KAA0032683.1"/>
    <property type="molecule type" value="Genomic_DNA"/>
</dbReference>
<dbReference type="PANTHER" id="PTHR10775:SF180">
    <property type="entry name" value="TRANSPOSON, EN_SPM-LIKE, TRANSPOSASE-ASSOCIATED DOMAIN PROTEIN-RELATED"/>
    <property type="match status" value="1"/>
</dbReference>
<protein>
    <submittedName>
        <fullName evidence="2">Transposase</fullName>
    </submittedName>
</protein>
<dbReference type="PANTHER" id="PTHR10775">
    <property type="entry name" value="OS08G0208400 PROTEIN"/>
    <property type="match status" value="1"/>
</dbReference>
<feature type="domain" description="DUF4218" evidence="1">
    <location>
        <begin position="447"/>
        <end position="493"/>
    </location>
</feature>
<accession>A0A5A7SQK7</accession>
<dbReference type="OrthoDB" id="1424466at2759"/>
<sequence length="529" mass="60973">MYEENDVGNIKEMVEIAHEQYSKDPSGFEKLLNDAEKPLYEGCKKFTKLSTLVKLYNLKVRHGWSNISFSELLKALKDILPSPNDLPTSMYEAKKMLGALGMEYEKIHACPNDCCLYRKEYANAIVCPECGESRWKYGKDANKKKKIPAKIMWYFPPIPRFQRIFRSVECAKNITWHATEREIDDKLRHPADSPAWKLVDTMWPNFSSELRNLRLALSADGINPYSDMSSKYSCWPVVMVIYNLPPWLCMKRKFMMLSILISGPKQPGDDIGIYLELLIDDLKLLWESGVQCYDAYNEELFNLRTILLWTINDFPAYGNLSGCTLLDIPGKTKDGLNARRDLADLKIRPELTSINGEKTIFIPPACYTLTKKEKRFLLKSLSEMKVPRGYSSNVTNLVSIEDSKLNGLKSHDCHVLLQQLLPVAIRSVLPKHVRYAITRLCLFLNSICNKVIDVTQVEKLQEDIVITLCLLEKFFPPSFFTIMVHLTVHLVREEYRPIEVEIRREEIGCGYGTESVKKEENGREWRVGK</sequence>